<reference evidence="1 2" key="1">
    <citation type="submission" date="2024-07" db="EMBL/GenBank/DDBJ databases">
        <title>Description of Labrys sedimenti sp. nov., isolated from a diclofenac-degrading enrichment culture.</title>
        <authorList>
            <person name="Tancsics A."/>
            <person name="Csepanyi A."/>
        </authorList>
    </citation>
    <scope>NUCLEOTIDE SEQUENCE [LARGE SCALE GENOMIC DNA]</scope>
    <source>
        <strain evidence="1 2">LMG 23578</strain>
    </source>
</reference>
<accession>A0ABV3PGW9</accession>
<dbReference type="Proteomes" id="UP001555786">
    <property type="component" value="Unassembled WGS sequence"/>
</dbReference>
<keyword evidence="2" id="KW-1185">Reference proteome</keyword>
<sequence>MAYPQTRLDQKLRNIRAGNYKRSDFIIADAKDGDMGSGLAATGFARSTDGGQGRVRTRAEFLDQIQAIVEQDIVDIMLVSASNLELLHERGVFRTSAVKPSIRANDTTDCWGGVRHQAYTKHPSRHFRTANLSRVMYGTNDPAIGAPVTGTDLGLYSVTFLNDIDHDYEALDAFAAFREEAADNNFKYFFEVFNPNVDCGLDRQQIGEYINDSILRCLAGVTKADRPQFLKIVYNGPKALEELSSFDPDLVVGVLGGGAGTTRDTFELLHQAEKYGGRVALFGRKINLAEDPLALLVLMRQVADGTIAPDEAVKAYHGELSKSGLKAKRSLEDDLAITEDVLKPAALKKVA</sequence>
<dbReference type="Gene3D" id="3.20.20.70">
    <property type="entry name" value="Aldolase class I"/>
    <property type="match status" value="1"/>
</dbReference>
<name>A0ABV3PGW9_9HYPH</name>
<comment type="caution">
    <text evidence="1">The sequence shown here is derived from an EMBL/GenBank/DDBJ whole genome shotgun (WGS) entry which is preliminary data.</text>
</comment>
<proteinExistence type="predicted"/>
<evidence type="ECO:0000313" key="2">
    <source>
        <dbReference type="Proteomes" id="UP001555786"/>
    </source>
</evidence>
<protein>
    <recommendedName>
        <fullName evidence="3">Fructose-bisphosphate aldolase</fullName>
    </recommendedName>
</protein>
<dbReference type="RefSeq" id="WP_367623116.1">
    <property type="nucleotide sequence ID" value="NZ_JBFNQD010000001.1"/>
</dbReference>
<evidence type="ECO:0000313" key="1">
    <source>
        <dbReference type="EMBL" id="MEW9304860.1"/>
    </source>
</evidence>
<gene>
    <name evidence="1" type="ORF">ABXS05_04880</name>
</gene>
<dbReference type="InterPro" id="IPR013785">
    <property type="entry name" value="Aldolase_TIM"/>
</dbReference>
<dbReference type="EMBL" id="JBFNQD010000001">
    <property type="protein sequence ID" value="MEW9304860.1"/>
    <property type="molecule type" value="Genomic_DNA"/>
</dbReference>
<evidence type="ECO:0008006" key="3">
    <source>
        <dbReference type="Google" id="ProtNLM"/>
    </source>
</evidence>
<organism evidence="1 2">
    <name type="scientific">Labrys neptuniae</name>
    <dbReference type="NCBI Taxonomy" id="376174"/>
    <lineage>
        <taxon>Bacteria</taxon>
        <taxon>Pseudomonadati</taxon>
        <taxon>Pseudomonadota</taxon>
        <taxon>Alphaproteobacteria</taxon>
        <taxon>Hyphomicrobiales</taxon>
        <taxon>Xanthobacteraceae</taxon>
        <taxon>Labrys</taxon>
    </lineage>
</organism>